<sequence length="272" mass="29537">MRGHRLLAVNTLGYIAAVPRAIIERLPQIAVATVSLALIWFSVSYVLAEVDKRNVVNAPSSNFLNYTSAIVNNSREGEDITYTLCRDHDQNYPVTGVRSVFAIPEGKTDKDRIFLYNKSIQGVVNDKCQSYLIKDSEHHFTPGRYQLTLNLSFKVKYDIEKSAYFKTNIFTVYPQPVGSSDLQGQIKALTQRVEALERRLGVTVTATPGAGQASAPASGETEPVHQNTATEPVTSASPSASPTTPAQSQAQGVPIITPLIDGVNGLLKGFGL</sequence>
<name>A0A1N7GF47_9NOCA</name>
<dbReference type="AlphaFoldDB" id="A0A1N7GF47"/>
<feature type="region of interest" description="Disordered" evidence="1">
    <location>
        <begin position="206"/>
        <end position="252"/>
    </location>
</feature>
<gene>
    <name evidence="2" type="ORF">SAMN05445060_2715</name>
</gene>
<keyword evidence="3" id="KW-1185">Reference proteome</keyword>
<dbReference type="Proteomes" id="UP000186218">
    <property type="component" value="Unassembled WGS sequence"/>
</dbReference>
<feature type="compositionally biased region" description="Low complexity" evidence="1">
    <location>
        <begin position="228"/>
        <end position="251"/>
    </location>
</feature>
<proteinExistence type="predicted"/>
<evidence type="ECO:0000313" key="2">
    <source>
        <dbReference type="EMBL" id="SIS11237.1"/>
    </source>
</evidence>
<organism evidence="2 3">
    <name type="scientific">Williamsia sterculiae</name>
    <dbReference type="NCBI Taxonomy" id="1344003"/>
    <lineage>
        <taxon>Bacteria</taxon>
        <taxon>Bacillati</taxon>
        <taxon>Actinomycetota</taxon>
        <taxon>Actinomycetes</taxon>
        <taxon>Mycobacteriales</taxon>
        <taxon>Nocardiaceae</taxon>
        <taxon>Williamsia</taxon>
    </lineage>
</organism>
<feature type="compositionally biased region" description="Low complexity" evidence="1">
    <location>
        <begin position="206"/>
        <end position="218"/>
    </location>
</feature>
<protein>
    <submittedName>
        <fullName evidence="2">Uncharacterized protein</fullName>
    </submittedName>
</protein>
<evidence type="ECO:0000256" key="1">
    <source>
        <dbReference type="SAM" id="MobiDB-lite"/>
    </source>
</evidence>
<evidence type="ECO:0000313" key="3">
    <source>
        <dbReference type="Proteomes" id="UP000186218"/>
    </source>
</evidence>
<dbReference type="STRING" id="1344003.SAMN05445060_2715"/>
<accession>A0A1N7GF47</accession>
<reference evidence="2 3" key="1">
    <citation type="submission" date="2017-01" db="EMBL/GenBank/DDBJ databases">
        <authorList>
            <person name="Mah S.A."/>
            <person name="Swanson W.J."/>
            <person name="Moy G.W."/>
            <person name="Vacquier V.D."/>
        </authorList>
    </citation>
    <scope>NUCLEOTIDE SEQUENCE [LARGE SCALE GENOMIC DNA]</scope>
    <source>
        <strain evidence="2 3">CPCC 203464</strain>
    </source>
</reference>
<dbReference type="EMBL" id="FTNT01000008">
    <property type="protein sequence ID" value="SIS11237.1"/>
    <property type="molecule type" value="Genomic_DNA"/>
</dbReference>